<dbReference type="GO" id="GO:0005509">
    <property type="term" value="F:calcium ion binding"/>
    <property type="evidence" value="ECO:0007669"/>
    <property type="project" value="InterPro"/>
</dbReference>
<dbReference type="Gene3D" id="1.10.238.220">
    <property type="match status" value="1"/>
</dbReference>
<keyword evidence="7" id="KW-0106">Calcium</keyword>
<keyword evidence="6" id="KW-0677">Repeat</keyword>
<dbReference type="InterPro" id="IPR041534">
    <property type="entry name" value="EF-hand_13"/>
</dbReference>
<evidence type="ECO:0000256" key="6">
    <source>
        <dbReference type="ARBA" id="ARBA00022737"/>
    </source>
</evidence>
<reference evidence="10" key="1">
    <citation type="submission" date="2015-03" db="EMBL/GenBank/DDBJ databases">
        <title>Wuchereria bancrofti Genome Sequencing Papua New Guinea Strain.</title>
        <authorList>
            <person name="Small S.T."/>
            <person name="Serre D."/>
            <person name="Zimmerman P.A."/>
        </authorList>
    </citation>
    <scope>NUCLEOTIDE SEQUENCE [LARGE SCALE GENOMIC DNA]</scope>
    <source>
        <strain evidence="10">pt0022</strain>
    </source>
</reference>
<evidence type="ECO:0000256" key="4">
    <source>
        <dbReference type="ARBA" id="ARBA00022490"/>
    </source>
</evidence>
<dbReference type="PANTHER" id="PTHR12085">
    <property type="entry name" value="SERINE/THREONINE-PROTEIN PHOSPHATASE 2A REGULATORY SUBUNIT B'' SUBUNIT GAMMA"/>
    <property type="match status" value="1"/>
</dbReference>
<dbReference type="Gene3D" id="1.10.238.10">
    <property type="entry name" value="EF-hand"/>
    <property type="match status" value="1"/>
</dbReference>
<feature type="domain" description="EF-hand" evidence="9">
    <location>
        <begin position="334"/>
        <end position="369"/>
    </location>
</feature>
<evidence type="ECO:0000256" key="2">
    <source>
        <dbReference type="ARBA" id="ARBA00004496"/>
    </source>
</evidence>
<evidence type="ECO:0000313" key="10">
    <source>
        <dbReference type="Proteomes" id="UP000093561"/>
    </source>
</evidence>
<keyword evidence="5" id="KW-0479">Metal-binding</keyword>
<keyword evidence="4" id="KW-0963">Cytoplasm</keyword>
<dbReference type="GO" id="GO:0005634">
    <property type="term" value="C:nucleus"/>
    <property type="evidence" value="ECO:0007669"/>
    <property type="project" value="UniProtKB-SubCell"/>
</dbReference>
<name>A0AAF5RXI9_WUCBA</name>
<keyword evidence="8" id="KW-0539">Nucleus</keyword>
<dbReference type="GO" id="GO:0000226">
    <property type="term" value="P:microtubule cytoskeleton organization"/>
    <property type="evidence" value="ECO:0007669"/>
    <property type="project" value="TreeGrafter"/>
</dbReference>
<dbReference type="WBParaSite" id="mrna-Wban_09757">
    <property type="protein sequence ID" value="mrna-Wban_09757"/>
    <property type="gene ID" value="Wban_09757"/>
</dbReference>
<evidence type="ECO:0000313" key="11">
    <source>
        <dbReference type="WBParaSite" id="mrna-Wban_09757"/>
    </source>
</evidence>
<organism evidence="10 11">
    <name type="scientific">Wuchereria bancrofti</name>
    <dbReference type="NCBI Taxonomy" id="6293"/>
    <lineage>
        <taxon>Eukaryota</taxon>
        <taxon>Metazoa</taxon>
        <taxon>Ecdysozoa</taxon>
        <taxon>Nematoda</taxon>
        <taxon>Chromadorea</taxon>
        <taxon>Rhabditida</taxon>
        <taxon>Spirurina</taxon>
        <taxon>Spiruromorpha</taxon>
        <taxon>Filarioidea</taxon>
        <taxon>Onchocercidae</taxon>
        <taxon>Wuchereria</taxon>
    </lineage>
</organism>
<dbReference type="InterPro" id="IPR011992">
    <property type="entry name" value="EF-hand-dom_pair"/>
</dbReference>
<evidence type="ECO:0000256" key="5">
    <source>
        <dbReference type="ARBA" id="ARBA00022723"/>
    </source>
</evidence>
<protein>
    <recommendedName>
        <fullName evidence="3">Serine/threonine-protein phosphatase 2A regulatory subunit B'' subunit gamma</fullName>
    </recommendedName>
</protein>
<dbReference type="GO" id="GO:0030865">
    <property type="term" value="P:cortical cytoskeleton organization"/>
    <property type="evidence" value="ECO:0007669"/>
    <property type="project" value="TreeGrafter"/>
</dbReference>
<dbReference type="SUPFAM" id="SSF47473">
    <property type="entry name" value="EF-hand"/>
    <property type="match status" value="1"/>
</dbReference>
<dbReference type="GO" id="GO:0005737">
    <property type="term" value="C:cytoplasm"/>
    <property type="evidence" value="ECO:0007669"/>
    <property type="project" value="UniProtKB-SubCell"/>
</dbReference>
<dbReference type="InterPro" id="IPR039865">
    <property type="entry name" value="PPP2R3C"/>
</dbReference>
<dbReference type="PROSITE" id="PS00018">
    <property type="entry name" value="EF_HAND_1"/>
    <property type="match status" value="2"/>
</dbReference>
<dbReference type="GO" id="GO:0035303">
    <property type="term" value="P:regulation of dephosphorylation"/>
    <property type="evidence" value="ECO:0007669"/>
    <property type="project" value="InterPro"/>
</dbReference>
<evidence type="ECO:0000259" key="9">
    <source>
        <dbReference type="PROSITE" id="PS50222"/>
    </source>
</evidence>
<dbReference type="InterPro" id="IPR018247">
    <property type="entry name" value="EF_Hand_1_Ca_BS"/>
</dbReference>
<dbReference type="Pfam" id="PF17958">
    <property type="entry name" value="EF-hand_13"/>
    <property type="match status" value="1"/>
</dbReference>
<sequence>MNLVKRLDLQPKEIDYLKLSEEGKLLICETEGRVNSPSKQNLRLKLRLEARRRMWKHKLESLPSDEDIELFCSNLRNSATLSRSDDGKLVDYYKYKHVINIASNALQNFLSAETFMDLLQISKTKDEGYVAVDFIIDYLVTKKEKLSRLIHLQYYDSSGKGFLSIMDLRDFLMMEVLPQIPSLANLNDEEPMLQDYYLCMATQKFFFLLDTMQQKKIRTVDIVASRLLEEFETLNESTNVNTSNDNIAAENEQEASQSSTLNWFSKRNCLRIKDMYEQLDADGNGLLSFSEMTDFQRVTNSFMQRVFEVQQTYDNDELDLRGFCDLIFAMEHKSDRSSLSYYFRVLDVDGDNLLTASDLNFFYRDLAKMLEDCLSDDSSQKVPSFEDIRNEIFDMCHSKNTKGITLKELISSGKGDTVVGMLTDLDAFLEYENREDVVYEE</sequence>
<accession>A0AAF5RXI9</accession>
<dbReference type="AlphaFoldDB" id="A0AAF5RXI9"/>
<dbReference type="PROSITE" id="PS50222">
    <property type="entry name" value="EF_HAND_2"/>
    <property type="match status" value="2"/>
</dbReference>
<dbReference type="Proteomes" id="UP000093561">
    <property type="component" value="Unassembled WGS sequence"/>
</dbReference>
<evidence type="ECO:0000256" key="8">
    <source>
        <dbReference type="ARBA" id="ARBA00023242"/>
    </source>
</evidence>
<reference evidence="10" key="2">
    <citation type="journal article" date="2016" name="Mol. Ecol.">
        <title>Population genomics of the filarial nematode parasite Wuchereria bancrofti from mosquitoes.</title>
        <authorList>
            <person name="Small S.T."/>
            <person name="Reimer L.J."/>
            <person name="Tisch D.J."/>
            <person name="King C.L."/>
            <person name="Christensen B.M."/>
            <person name="Siba P.M."/>
            <person name="Kazura J.W."/>
            <person name="Serre D."/>
            <person name="Zimmerman P.A."/>
        </authorList>
    </citation>
    <scope>NUCLEOTIDE SEQUENCE</scope>
    <source>
        <strain evidence="10">pt0022</strain>
    </source>
</reference>
<reference evidence="11" key="3">
    <citation type="submission" date="2024-02" db="UniProtKB">
        <authorList>
            <consortium name="WormBaseParasite"/>
        </authorList>
    </citation>
    <scope>IDENTIFICATION</scope>
    <source>
        <strain evidence="11">pt0022</strain>
    </source>
</reference>
<dbReference type="InterPro" id="IPR002048">
    <property type="entry name" value="EF_hand_dom"/>
</dbReference>
<proteinExistence type="predicted"/>
<feature type="domain" description="EF-hand" evidence="9">
    <location>
        <begin position="267"/>
        <end position="302"/>
    </location>
</feature>
<dbReference type="GO" id="GO:0005819">
    <property type="term" value="C:spindle"/>
    <property type="evidence" value="ECO:0007669"/>
    <property type="project" value="TreeGrafter"/>
</dbReference>
<evidence type="ECO:0000256" key="3">
    <source>
        <dbReference type="ARBA" id="ARBA00022320"/>
    </source>
</evidence>
<dbReference type="PANTHER" id="PTHR12085:SF3">
    <property type="entry name" value="SERINE_THREONINE-PROTEIN PHOSPHATASE 2A REGULATORY SUBUNIT B'' SUBUNIT GAMMA"/>
    <property type="match status" value="1"/>
</dbReference>
<evidence type="ECO:0000256" key="7">
    <source>
        <dbReference type="ARBA" id="ARBA00022837"/>
    </source>
</evidence>
<evidence type="ECO:0000256" key="1">
    <source>
        <dbReference type="ARBA" id="ARBA00004123"/>
    </source>
</evidence>
<comment type="subcellular location">
    <subcellularLocation>
        <location evidence="2">Cytoplasm</location>
    </subcellularLocation>
    <subcellularLocation>
        <location evidence="1">Nucleus</location>
    </subcellularLocation>
</comment>